<evidence type="ECO:0000313" key="4">
    <source>
        <dbReference type="Proteomes" id="UP000054538"/>
    </source>
</evidence>
<dbReference type="InParanoid" id="A0A0D0E8Z4"/>
<feature type="chain" id="PRO_5002209486" evidence="2">
    <location>
        <begin position="20"/>
        <end position="208"/>
    </location>
</feature>
<reference evidence="4" key="2">
    <citation type="submission" date="2015-01" db="EMBL/GenBank/DDBJ databases">
        <title>Evolutionary Origins and Diversification of the Mycorrhizal Mutualists.</title>
        <authorList>
            <consortium name="DOE Joint Genome Institute"/>
            <consortium name="Mycorrhizal Genomics Consortium"/>
            <person name="Kohler A."/>
            <person name="Kuo A."/>
            <person name="Nagy L.G."/>
            <person name="Floudas D."/>
            <person name="Copeland A."/>
            <person name="Barry K.W."/>
            <person name="Cichocki N."/>
            <person name="Veneault-Fourrey C."/>
            <person name="LaButti K."/>
            <person name="Lindquist E.A."/>
            <person name="Lipzen A."/>
            <person name="Lundell T."/>
            <person name="Morin E."/>
            <person name="Murat C."/>
            <person name="Riley R."/>
            <person name="Ohm R."/>
            <person name="Sun H."/>
            <person name="Tunlid A."/>
            <person name="Henrissat B."/>
            <person name="Grigoriev I.V."/>
            <person name="Hibbett D.S."/>
            <person name="Martin F."/>
        </authorList>
    </citation>
    <scope>NUCLEOTIDE SEQUENCE [LARGE SCALE GENOMIC DNA]</scope>
    <source>
        <strain evidence="4">Ve08.2h10</strain>
    </source>
</reference>
<organism evidence="3 4">
    <name type="scientific">Paxillus rubicundulus Ve08.2h10</name>
    <dbReference type="NCBI Taxonomy" id="930991"/>
    <lineage>
        <taxon>Eukaryota</taxon>
        <taxon>Fungi</taxon>
        <taxon>Dikarya</taxon>
        <taxon>Basidiomycota</taxon>
        <taxon>Agaricomycotina</taxon>
        <taxon>Agaricomycetes</taxon>
        <taxon>Agaricomycetidae</taxon>
        <taxon>Boletales</taxon>
        <taxon>Paxilineae</taxon>
        <taxon>Paxillaceae</taxon>
        <taxon>Paxillus</taxon>
    </lineage>
</organism>
<accession>A0A0D0E8Z4</accession>
<evidence type="ECO:0000256" key="1">
    <source>
        <dbReference type="SAM" id="MobiDB-lite"/>
    </source>
</evidence>
<feature type="signal peptide" evidence="2">
    <location>
        <begin position="1"/>
        <end position="19"/>
    </location>
</feature>
<keyword evidence="2" id="KW-0732">Signal</keyword>
<feature type="region of interest" description="Disordered" evidence="1">
    <location>
        <begin position="47"/>
        <end position="104"/>
    </location>
</feature>
<dbReference type="Proteomes" id="UP000054538">
    <property type="component" value="Unassembled WGS sequence"/>
</dbReference>
<keyword evidence="4" id="KW-1185">Reference proteome</keyword>
<gene>
    <name evidence="3" type="ORF">PAXRUDRAFT_827080</name>
</gene>
<proteinExistence type="predicted"/>
<dbReference type="EMBL" id="KN825046">
    <property type="protein sequence ID" value="KIK95355.1"/>
    <property type="molecule type" value="Genomic_DNA"/>
</dbReference>
<evidence type="ECO:0000313" key="3">
    <source>
        <dbReference type="EMBL" id="KIK95355.1"/>
    </source>
</evidence>
<protein>
    <submittedName>
        <fullName evidence="3">Unplaced genomic scaffold scaffold_224, whole genome shotgun sequence</fullName>
    </submittedName>
</protein>
<sequence length="208" mass="20850">MMFNKSALFTLAMSAFAFAAENQPGSPKQPAIPLSGVFPVAPAPSGPFTSSNLKRHNGYKGFERRSKSGNKGSGSGAPGSGSSKKPSEPNLTDEGLGAVGGGGSAIKDKVIRGSSTASSGTQPICTAGTLTCCMTTTKDTEVGQRQVLASMGIDTKKVIGPFIGTTCRDASADGEQCQGLQPESVCCEAPVSEGGTANGCAAPTVPGQ</sequence>
<name>A0A0D0E8Z4_9AGAM</name>
<dbReference type="HOGENOM" id="CLU_1321264_0_0_1"/>
<evidence type="ECO:0000256" key="2">
    <source>
        <dbReference type="SAM" id="SignalP"/>
    </source>
</evidence>
<dbReference type="AlphaFoldDB" id="A0A0D0E8Z4"/>
<dbReference type="CDD" id="cd23507">
    <property type="entry name" value="hydrophobin_I"/>
    <property type="match status" value="1"/>
</dbReference>
<dbReference type="OrthoDB" id="2693000at2759"/>
<reference evidence="3 4" key="1">
    <citation type="submission" date="2014-04" db="EMBL/GenBank/DDBJ databases">
        <authorList>
            <consortium name="DOE Joint Genome Institute"/>
            <person name="Kuo A."/>
            <person name="Kohler A."/>
            <person name="Jargeat P."/>
            <person name="Nagy L.G."/>
            <person name="Floudas D."/>
            <person name="Copeland A."/>
            <person name="Barry K.W."/>
            <person name="Cichocki N."/>
            <person name="Veneault-Fourrey C."/>
            <person name="LaButti K."/>
            <person name="Lindquist E.A."/>
            <person name="Lipzen A."/>
            <person name="Lundell T."/>
            <person name="Morin E."/>
            <person name="Murat C."/>
            <person name="Sun H."/>
            <person name="Tunlid A."/>
            <person name="Henrissat B."/>
            <person name="Grigoriev I.V."/>
            <person name="Hibbett D.S."/>
            <person name="Martin F."/>
            <person name="Nordberg H.P."/>
            <person name="Cantor M.N."/>
            <person name="Hua S.X."/>
        </authorList>
    </citation>
    <scope>NUCLEOTIDE SEQUENCE [LARGE SCALE GENOMIC DNA]</scope>
    <source>
        <strain evidence="3 4">Ve08.2h10</strain>
    </source>
</reference>